<evidence type="ECO:0000256" key="2">
    <source>
        <dbReference type="RuleBase" id="RU003452"/>
    </source>
</evidence>
<organism evidence="3 4">
    <name type="scientific">Kroppenstedtia eburnea</name>
    <dbReference type="NCBI Taxonomy" id="714067"/>
    <lineage>
        <taxon>Bacteria</taxon>
        <taxon>Bacillati</taxon>
        <taxon>Bacillota</taxon>
        <taxon>Bacilli</taxon>
        <taxon>Bacillales</taxon>
        <taxon>Thermoactinomycetaceae</taxon>
        <taxon>Kroppenstedtia</taxon>
    </lineage>
</organism>
<dbReference type="PRINTS" id="PR01543">
    <property type="entry name" value="ANATRNSFRASE"/>
</dbReference>
<dbReference type="SUPFAM" id="SSF54001">
    <property type="entry name" value="Cysteine proteinases"/>
    <property type="match status" value="1"/>
</dbReference>
<dbReference type="GO" id="GO:0016407">
    <property type="term" value="F:acetyltransferase activity"/>
    <property type="evidence" value="ECO:0007669"/>
    <property type="project" value="InterPro"/>
</dbReference>
<dbReference type="Proteomes" id="UP000186795">
    <property type="component" value="Unassembled WGS sequence"/>
</dbReference>
<proteinExistence type="inferred from homology"/>
<dbReference type="OrthoDB" id="7181050at2"/>
<name>A0A1N7MME3_9BACL</name>
<dbReference type="EMBL" id="FTOD01000006">
    <property type="protein sequence ID" value="SIS87188.1"/>
    <property type="molecule type" value="Genomic_DNA"/>
</dbReference>
<evidence type="ECO:0000313" key="3">
    <source>
        <dbReference type="EMBL" id="SIS87188.1"/>
    </source>
</evidence>
<dbReference type="PANTHER" id="PTHR11786">
    <property type="entry name" value="N-HYDROXYARYLAMINE O-ACETYLTRANSFERASE"/>
    <property type="match status" value="1"/>
</dbReference>
<reference evidence="4" key="1">
    <citation type="submission" date="2017-01" db="EMBL/GenBank/DDBJ databases">
        <authorList>
            <person name="Varghese N."/>
            <person name="Submissions S."/>
        </authorList>
    </citation>
    <scope>NUCLEOTIDE SEQUENCE [LARGE SCALE GENOMIC DNA]</scope>
    <source>
        <strain evidence="4">DSM 45196</strain>
    </source>
</reference>
<dbReference type="InterPro" id="IPR038765">
    <property type="entry name" value="Papain-like_cys_pep_sf"/>
</dbReference>
<dbReference type="Gene3D" id="3.30.2140.20">
    <property type="match status" value="1"/>
</dbReference>
<accession>A0A1N7MME3</accession>
<dbReference type="PANTHER" id="PTHR11786:SF0">
    <property type="entry name" value="ARYLAMINE N-ACETYLTRANSFERASE 4-RELATED"/>
    <property type="match status" value="1"/>
</dbReference>
<dbReference type="Pfam" id="PF00797">
    <property type="entry name" value="Acetyltransf_2"/>
    <property type="match status" value="1"/>
</dbReference>
<dbReference type="RefSeq" id="WP_076525150.1">
    <property type="nucleotide sequence ID" value="NZ_CP048103.1"/>
</dbReference>
<evidence type="ECO:0000313" key="4">
    <source>
        <dbReference type="Proteomes" id="UP000186795"/>
    </source>
</evidence>
<dbReference type="AlphaFoldDB" id="A0A1N7MME3"/>
<sequence>MDVKGYLERIGAIRPGKPDFAGLEHLQRQHLFTVPFENLDILRKVPIQLDENRIYDKVVRRHRGGFCYELNGLFHRLLDQLGYRTRLVAGTVKKEDGGWALADSHATVLVELDGWWLVDVGFGDSARLPLPLTGEERTDVSGTYRVVPVSGREGEYDLQRKQGGSWATRLRFSTTPKELREFAPQCRFNQTSPDSPFTGKSIVTLPTEEGRITLSGNTLVVTKGETKQKEEIPSSSLPEVLRERFGIVLQ</sequence>
<dbReference type="InterPro" id="IPR001447">
    <property type="entry name" value="Arylamine_N-AcTrfase"/>
</dbReference>
<evidence type="ECO:0000256" key="1">
    <source>
        <dbReference type="ARBA" id="ARBA00006547"/>
    </source>
</evidence>
<comment type="similarity">
    <text evidence="1 2">Belongs to the arylamine N-acetyltransferase family.</text>
</comment>
<keyword evidence="4" id="KW-1185">Reference proteome</keyword>
<keyword evidence="3" id="KW-0808">Transferase</keyword>
<gene>
    <name evidence="3" type="ORF">SAMN05421790_106193</name>
</gene>
<dbReference type="InterPro" id="IPR053710">
    <property type="entry name" value="Arylamine_NAT_domain_sf"/>
</dbReference>
<protein>
    <submittedName>
        <fullName evidence="3">N-hydroxyarylamine O-acetyltransferase</fullName>
    </submittedName>
</protein>